<dbReference type="Pfam" id="PF08240">
    <property type="entry name" value="ADH_N"/>
    <property type="match status" value="1"/>
</dbReference>
<feature type="domain" description="Enoyl reductase (ER)" evidence="6">
    <location>
        <begin position="18"/>
        <end position="370"/>
    </location>
</feature>
<sequence length="378" mass="39587">MKCRAAVMYEQGKPAPYAESHPLVVEEITLAPPGPDDVLVEIAAAGLCHSDLSAINGSRIRTLPAVVGHECSGIVREVGSNVTELKADDHVVMAFVSSCGCCEFCQDGRANLCGSSWESRKNGTLQGGGRYIQRASDSVELNHYSGISAFAEYAVVSKNSLVKIDPAISLEDACIFGCAVLTGVGAVVNTAKIALGSTVAVVGLGGVGLSAVLGAKASGAAEIFAFDVSNDKLDLALTLGATQVFNVTDPDHVERAREASRGGLQFVFEMAGVPAATETAYGVVRRGGKVVLAGLPDPSTRFELPLEFSASNEIAVVGSYMGSSVPRRDIVRFLTMYQSGQLPVNKLRSGTVTLDTINEGFDRLAKGKSVRDLLIFPS</sequence>
<evidence type="ECO:0000313" key="8">
    <source>
        <dbReference type="Proteomes" id="UP001162135"/>
    </source>
</evidence>
<keyword evidence="3" id="KW-0560">Oxidoreductase</keyword>
<dbReference type="PROSITE" id="PS00065">
    <property type="entry name" value="D_2_HYDROXYACID_DH_1"/>
    <property type="match status" value="1"/>
</dbReference>
<protein>
    <submittedName>
        <fullName evidence="7">Alcohol dehydrogenase</fullName>
    </submittedName>
</protein>
<dbReference type="Gene3D" id="3.40.50.720">
    <property type="entry name" value="NAD(P)-binding Rossmann-like Domain"/>
    <property type="match status" value="1"/>
</dbReference>
<evidence type="ECO:0000313" key="7">
    <source>
        <dbReference type="EMBL" id="MDH4572848.1"/>
    </source>
</evidence>
<reference evidence="7" key="1">
    <citation type="journal article" date="2015" name="Antonie Van Leeuwenhoek">
        <title>Comparative 16S rRNA signatures and multilocus sequence analysis for the genus Salinicola and description of Salinicola acroporae sp. nov., isolated from coral Acropora digitifera.</title>
        <authorList>
            <person name="Lepcha R.T."/>
            <person name="Poddar A."/>
            <person name="Schumann P."/>
            <person name="Das S.K."/>
        </authorList>
    </citation>
    <scope>NUCLEOTIDE SEQUENCE</scope>
    <source>
        <strain evidence="7">S4-41</strain>
    </source>
</reference>
<dbReference type="SUPFAM" id="SSF51735">
    <property type="entry name" value="NAD(P)-binding Rossmann-fold domains"/>
    <property type="match status" value="1"/>
</dbReference>
<dbReference type="InterPro" id="IPR013149">
    <property type="entry name" value="ADH-like_C"/>
</dbReference>
<accession>A0ABT6I5S9</accession>
<dbReference type="EMBL" id="PGFS01000001">
    <property type="protein sequence ID" value="MDH4572848.1"/>
    <property type="molecule type" value="Genomic_DNA"/>
</dbReference>
<dbReference type="RefSeq" id="WP_110717866.1">
    <property type="nucleotide sequence ID" value="NZ_PGFS01000001.1"/>
</dbReference>
<dbReference type="PANTHER" id="PTHR43880">
    <property type="entry name" value="ALCOHOL DEHYDROGENASE"/>
    <property type="match status" value="1"/>
</dbReference>
<evidence type="ECO:0000256" key="4">
    <source>
        <dbReference type="ARBA" id="ARBA00023027"/>
    </source>
</evidence>
<dbReference type="InterPro" id="IPR036291">
    <property type="entry name" value="NAD(P)-bd_dom_sf"/>
</dbReference>
<dbReference type="InterPro" id="IPR011032">
    <property type="entry name" value="GroES-like_sf"/>
</dbReference>
<dbReference type="PROSITE" id="PS00059">
    <property type="entry name" value="ADH_ZINC"/>
    <property type="match status" value="1"/>
</dbReference>
<keyword evidence="2 5" id="KW-0862">Zinc</keyword>
<keyword evidence="8" id="KW-1185">Reference proteome</keyword>
<gene>
    <name evidence="7" type="ORF">CUR86_10565</name>
</gene>
<dbReference type="Proteomes" id="UP001162135">
    <property type="component" value="Unassembled WGS sequence"/>
</dbReference>
<evidence type="ECO:0000256" key="1">
    <source>
        <dbReference type="ARBA" id="ARBA00022723"/>
    </source>
</evidence>
<dbReference type="InterPro" id="IPR020843">
    <property type="entry name" value="ER"/>
</dbReference>
<keyword evidence="1 5" id="KW-0479">Metal-binding</keyword>
<dbReference type="InterPro" id="IPR029752">
    <property type="entry name" value="D-isomer_DH_CS1"/>
</dbReference>
<dbReference type="SUPFAM" id="SSF50129">
    <property type="entry name" value="GroES-like"/>
    <property type="match status" value="2"/>
</dbReference>
<evidence type="ECO:0000256" key="2">
    <source>
        <dbReference type="ARBA" id="ARBA00022833"/>
    </source>
</evidence>
<dbReference type="InterPro" id="IPR013154">
    <property type="entry name" value="ADH-like_N"/>
</dbReference>
<dbReference type="SMART" id="SM00829">
    <property type="entry name" value="PKS_ER"/>
    <property type="match status" value="1"/>
</dbReference>
<reference evidence="7" key="2">
    <citation type="submission" date="2017-11" db="EMBL/GenBank/DDBJ databases">
        <authorList>
            <person name="Das S.K."/>
        </authorList>
    </citation>
    <scope>NUCLEOTIDE SEQUENCE</scope>
    <source>
        <strain evidence="7">S4-41</strain>
    </source>
</reference>
<evidence type="ECO:0000259" key="6">
    <source>
        <dbReference type="SMART" id="SM00829"/>
    </source>
</evidence>
<dbReference type="PANTHER" id="PTHR43880:SF12">
    <property type="entry name" value="ALCOHOL DEHYDROGENASE CLASS-3"/>
    <property type="match status" value="1"/>
</dbReference>
<comment type="caution">
    <text evidence="7">The sequence shown here is derived from an EMBL/GenBank/DDBJ whole genome shotgun (WGS) entry which is preliminary data.</text>
</comment>
<evidence type="ECO:0000256" key="3">
    <source>
        <dbReference type="ARBA" id="ARBA00023002"/>
    </source>
</evidence>
<keyword evidence="4" id="KW-0520">NAD</keyword>
<comment type="cofactor">
    <cofactor evidence="5">
        <name>Zn(2+)</name>
        <dbReference type="ChEBI" id="CHEBI:29105"/>
    </cofactor>
</comment>
<organism evidence="7 8">
    <name type="scientific">Salinicola acroporae</name>
    <dbReference type="NCBI Taxonomy" id="1541440"/>
    <lineage>
        <taxon>Bacteria</taxon>
        <taxon>Pseudomonadati</taxon>
        <taxon>Pseudomonadota</taxon>
        <taxon>Gammaproteobacteria</taxon>
        <taxon>Oceanospirillales</taxon>
        <taxon>Halomonadaceae</taxon>
        <taxon>Salinicola</taxon>
    </lineage>
</organism>
<dbReference type="Pfam" id="PF00107">
    <property type="entry name" value="ADH_zinc_N"/>
    <property type="match status" value="1"/>
</dbReference>
<dbReference type="Gene3D" id="3.90.180.10">
    <property type="entry name" value="Medium-chain alcohol dehydrogenases, catalytic domain"/>
    <property type="match status" value="1"/>
</dbReference>
<dbReference type="InterPro" id="IPR002328">
    <property type="entry name" value="ADH_Zn_CS"/>
</dbReference>
<evidence type="ECO:0000256" key="5">
    <source>
        <dbReference type="RuleBase" id="RU361277"/>
    </source>
</evidence>
<proteinExistence type="inferred from homology"/>
<comment type="similarity">
    <text evidence="5">Belongs to the zinc-containing alcohol dehydrogenase family.</text>
</comment>
<name>A0ABT6I5S9_9GAMM</name>